<evidence type="ECO:0000313" key="8">
    <source>
        <dbReference type="EMBL" id="KOC68726.1"/>
    </source>
</evidence>
<dbReference type="SMART" id="SM00155">
    <property type="entry name" value="PLDc"/>
    <property type="match status" value="1"/>
</dbReference>
<dbReference type="PROSITE" id="PS50035">
    <property type="entry name" value="PLD"/>
    <property type="match status" value="1"/>
</dbReference>
<dbReference type="EMBL" id="KQ414615">
    <property type="protein sequence ID" value="KOC68726.1"/>
    <property type="molecule type" value="Genomic_DNA"/>
</dbReference>
<evidence type="ECO:0000256" key="3">
    <source>
        <dbReference type="ARBA" id="ARBA00023098"/>
    </source>
</evidence>
<dbReference type="InterPro" id="IPR025202">
    <property type="entry name" value="PLD-like_dom"/>
</dbReference>
<gene>
    <name evidence="8" type="ORF">WH47_06518</name>
</gene>
<dbReference type="InterPro" id="IPR001736">
    <property type="entry name" value="PLipase_D/transphosphatidylase"/>
</dbReference>
<evidence type="ECO:0000256" key="1">
    <source>
        <dbReference type="ARBA" id="ARBA00022801"/>
    </source>
</evidence>
<dbReference type="PANTHER" id="PTHR43856:SF1">
    <property type="entry name" value="MITOCHONDRIAL CARDIOLIPIN HYDROLASE"/>
    <property type="match status" value="1"/>
</dbReference>
<dbReference type="Pfam" id="PF13091">
    <property type="entry name" value="PLDc_2"/>
    <property type="match status" value="1"/>
</dbReference>
<evidence type="ECO:0000259" key="7">
    <source>
        <dbReference type="PROSITE" id="PS50035"/>
    </source>
</evidence>
<name>A0A0L7RD98_9HYME</name>
<dbReference type="Gene3D" id="3.30.870.10">
    <property type="entry name" value="Endonuclease Chain A"/>
    <property type="match status" value="1"/>
</dbReference>
<evidence type="ECO:0000256" key="4">
    <source>
        <dbReference type="ARBA" id="ARBA00038012"/>
    </source>
</evidence>
<dbReference type="AlphaFoldDB" id="A0A0L7RD98"/>
<dbReference type="GO" id="GO:0016891">
    <property type="term" value="F:RNA endonuclease activity producing 5'-phosphomonoesters, hydrolytic mechanism"/>
    <property type="evidence" value="ECO:0007669"/>
    <property type="project" value="TreeGrafter"/>
</dbReference>
<sequence length="180" mass="20637">MFFSNESNLCRAHASSDEICLKDCCPVRYLREVESYINRAERSLDVCMYILSCQLLSNAIVNAHKRGVFVRIIMDRHMASNESAQTALFYNNGVPIRLKDLGVLMHHKFAIVDNDIVITGSMNWTMSGFFGNFENLLVTNHRLLLQPFIDEFDSLWKTFSNFSNMYLEPLIEPLVANSGQ</sequence>
<feature type="domain" description="PLD phosphodiesterase" evidence="7">
    <location>
        <begin position="101"/>
        <end position="128"/>
    </location>
</feature>
<evidence type="ECO:0000313" key="9">
    <source>
        <dbReference type="Proteomes" id="UP000053825"/>
    </source>
</evidence>
<dbReference type="PANTHER" id="PTHR43856">
    <property type="entry name" value="CARDIOLIPIN HYDROLASE"/>
    <property type="match status" value="1"/>
</dbReference>
<dbReference type="InterPro" id="IPR051406">
    <property type="entry name" value="PLD_domain"/>
</dbReference>
<reference evidence="8 9" key="1">
    <citation type="submission" date="2015-07" db="EMBL/GenBank/DDBJ databases">
        <title>The genome of Habropoda laboriosa.</title>
        <authorList>
            <person name="Pan H."/>
            <person name="Kapheim K."/>
        </authorList>
    </citation>
    <scope>NUCLEOTIDE SEQUENCE [LARGE SCALE GENOMIC DNA]</scope>
    <source>
        <strain evidence="8">0110345459</strain>
    </source>
</reference>
<keyword evidence="1 8" id="KW-0378">Hydrolase</keyword>
<dbReference type="GO" id="GO:0034587">
    <property type="term" value="P:piRNA processing"/>
    <property type="evidence" value="ECO:0007669"/>
    <property type="project" value="TreeGrafter"/>
</dbReference>
<keyword evidence="9" id="KW-1185">Reference proteome</keyword>
<dbReference type="SUPFAM" id="SSF56024">
    <property type="entry name" value="Phospholipase D/nuclease"/>
    <property type="match status" value="1"/>
</dbReference>
<accession>A0A0L7RD98</accession>
<dbReference type="Proteomes" id="UP000053825">
    <property type="component" value="Unassembled WGS sequence"/>
</dbReference>
<dbReference type="GO" id="GO:0005739">
    <property type="term" value="C:mitochondrion"/>
    <property type="evidence" value="ECO:0007669"/>
    <property type="project" value="TreeGrafter"/>
</dbReference>
<proteinExistence type="inferred from homology"/>
<keyword evidence="3" id="KW-0443">Lipid metabolism</keyword>
<keyword evidence="2" id="KW-0442">Lipid degradation</keyword>
<evidence type="ECO:0000256" key="5">
    <source>
        <dbReference type="ARBA" id="ARBA00040549"/>
    </source>
</evidence>
<evidence type="ECO:0000256" key="2">
    <source>
        <dbReference type="ARBA" id="ARBA00022963"/>
    </source>
</evidence>
<dbReference type="GO" id="GO:0016042">
    <property type="term" value="P:lipid catabolic process"/>
    <property type="evidence" value="ECO:0007669"/>
    <property type="project" value="UniProtKB-KW"/>
</dbReference>
<evidence type="ECO:0000256" key="6">
    <source>
        <dbReference type="ARBA" id="ARBA00043167"/>
    </source>
</evidence>
<dbReference type="STRING" id="597456.A0A0L7RD98"/>
<protein>
    <recommendedName>
        <fullName evidence="5">Mitochondrial cardiolipin hydrolase</fullName>
    </recommendedName>
    <alternativeName>
        <fullName evidence="6">Mitochondrial phospholipase</fullName>
    </alternativeName>
</protein>
<comment type="similarity">
    <text evidence="4">Belongs to the phospholipase D family. MitoPLD/Zucchini subfamily.</text>
</comment>
<organism evidence="8 9">
    <name type="scientific">Habropoda laboriosa</name>
    <dbReference type="NCBI Taxonomy" id="597456"/>
    <lineage>
        <taxon>Eukaryota</taxon>
        <taxon>Metazoa</taxon>
        <taxon>Ecdysozoa</taxon>
        <taxon>Arthropoda</taxon>
        <taxon>Hexapoda</taxon>
        <taxon>Insecta</taxon>
        <taxon>Pterygota</taxon>
        <taxon>Neoptera</taxon>
        <taxon>Endopterygota</taxon>
        <taxon>Hymenoptera</taxon>
        <taxon>Apocrita</taxon>
        <taxon>Aculeata</taxon>
        <taxon>Apoidea</taxon>
        <taxon>Anthophila</taxon>
        <taxon>Apidae</taxon>
        <taxon>Habropoda</taxon>
    </lineage>
</organism>
<dbReference type="OrthoDB" id="5205528at2759"/>